<dbReference type="OrthoDB" id="5912242at2759"/>
<name>A0A226D0A9_FOLCA</name>
<proteinExistence type="predicted"/>
<comment type="caution">
    <text evidence="2">The sequence shown here is derived from an EMBL/GenBank/DDBJ whole genome shotgun (WGS) entry which is preliminary data.</text>
</comment>
<reference evidence="2 3" key="1">
    <citation type="submission" date="2015-12" db="EMBL/GenBank/DDBJ databases">
        <title>The genome of Folsomia candida.</title>
        <authorList>
            <person name="Faddeeva A."/>
            <person name="Derks M.F."/>
            <person name="Anvar Y."/>
            <person name="Smit S."/>
            <person name="Van Straalen N."/>
            <person name="Roelofs D."/>
        </authorList>
    </citation>
    <scope>NUCLEOTIDE SEQUENCE [LARGE SCALE GENOMIC DNA]</scope>
    <source>
        <strain evidence="2 3">VU population</strain>
        <tissue evidence="2">Whole body</tissue>
    </source>
</reference>
<keyword evidence="1" id="KW-0732">Signal</keyword>
<evidence type="ECO:0000256" key="1">
    <source>
        <dbReference type="SAM" id="SignalP"/>
    </source>
</evidence>
<gene>
    <name evidence="2" type="ORF">Fcan01_26989</name>
</gene>
<dbReference type="EMBL" id="LNIX01000047">
    <property type="protein sequence ID" value="OXA38304.1"/>
    <property type="molecule type" value="Genomic_DNA"/>
</dbReference>
<organism evidence="2 3">
    <name type="scientific">Folsomia candida</name>
    <name type="common">Springtail</name>
    <dbReference type="NCBI Taxonomy" id="158441"/>
    <lineage>
        <taxon>Eukaryota</taxon>
        <taxon>Metazoa</taxon>
        <taxon>Ecdysozoa</taxon>
        <taxon>Arthropoda</taxon>
        <taxon>Hexapoda</taxon>
        <taxon>Collembola</taxon>
        <taxon>Entomobryomorpha</taxon>
        <taxon>Isotomoidea</taxon>
        <taxon>Isotomidae</taxon>
        <taxon>Proisotominae</taxon>
        <taxon>Folsomia</taxon>
    </lineage>
</organism>
<feature type="signal peptide" evidence="1">
    <location>
        <begin position="1"/>
        <end position="22"/>
    </location>
</feature>
<dbReference type="Proteomes" id="UP000198287">
    <property type="component" value="Unassembled WGS sequence"/>
</dbReference>
<evidence type="ECO:0000313" key="3">
    <source>
        <dbReference type="Proteomes" id="UP000198287"/>
    </source>
</evidence>
<evidence type="ECO:0000313" key="2">
    <source>
        <dbReference type="EMBL" id="OXA38304.1"/>
    </source>
</evidence>
<accession>A0A226D0A9</accession>
<sequence length="278" mass="29828">MTTTKHFVLLLSIASLHQECAAGWDTCNATVPCPLSNGIQKNCEYQMGIGGGCACNTCLCPRHAPEILPLGCILLPMKVGQSCLHQSSLDPRNYTLSCSLIPGNPECHPISKTCRCKTDLYPSDDLTACIPKPVALGESCSTEAKCEDNIFRGICNEEGRCACETGFFPHVDGRSCIEAPKIVGEMCAEANPCDNIPFAECVLDGQGEILTCQCPPLYKIPHIGEANRCLASQIGLPCLRESSNCDLLRGARCYGSEAKSVCLCPNGFPNEELTTCGR</sequence>
<protein>
    <submittedName>
        <fullName evidence="2">Multiple epidermal growth factor-like domains protein 6</fullName>
    </submittedName>
</protein>
<dbReference type="AlphaFoldDB" id="A0A226D0A9"/>
<feature type="chain" id="PRO_5012104179" evidence="1">
    <location>
        <begin position="23"/>
        <end position="278"/>
    </location>
</feature>
<keyword evidence="3" id="KW-1185">Reference proteome</keyword>